<dbReference type="EMBL" id="JAUEPU010000105">
    <property type="protein sequence ID" value="KAK0477758.1"/>
    <property type="molecule type" value="Genomic_DNA"/>
</dbReference>
<evidence type="ECO:0000313" key="1">
    <source>
        <dbReference type="EMBL" id="KAK0477758.1"/>
    </source>
</evidence>
<keyword evidence="2" id="KW-1185">Reference proteome</keyword>
<gene>
    <name evidence="1" type="ORF">EDD18DRAFT_1377910</name>
</gene>
<name>A0AA39P6D8_9AGAR</name>
<protein>
    <submittedName>
        <fullName evidence="1">Uncharacterized protein</fullName>
    </submittedName>
</protein>
<accession>A0AA39P6D8</accession>
<sequence>QLCQCPSFASTLDQYICGRCRCCIHAHRDYVSMFVHHCPVMNCAAYYPKTRWVQACTCSASLIEHTPVMNVYRSPANSNVDTTNVSFTLVPMPAPSTNDFPSHSHGEIRTPAPQPVFQMAFMSQIDTHSHSEAENSYTIHHQNNNPGIIHNIHDSGMTFHEDYSSTYVPEHGAEAWADHRSPLE</sequence>
<comment type="caution">
    <text evidence="1">The sequence shown here is derived from an EMBL/GenBank/DDBJ whole genome shotgun (WGS) entry which is preliminary data.</text>
</comment>
<dbReference type="AlphaFoldDB" id="A0AA39P6D8"/>
<reference evidence="1" key="1">
    <citation type="submission" date="2023-06" db="EMBL/GenBank/DDBJ databases">
        <authorList>
            <consortium name="Lawrence Berkeley National Laboratory"/>
            <person name="Ahrendt S."/>
            <person name="Sahu N."/>
            <person name="Indic B."/>
            <person name="Wong-Bajracharya J."/>
            <person name="Merenyi Z."/>
            <person name="Ke H.-M."/>
            <person name="Monk M."/>
            <person name="Kocsube S."/>
            <person name="Drula E."/>
            <person name="Lipzen A."/>
            <person name="Balint B."/>
            <person name="Henrissat B."/>
            <person name="Andreopoulos B."/>
            <person name="Martin F.M."/>
            <person name="Harder C.B."/>
            <person name="Rigling D."/>
            <person name="Ford K.L."/>
            <person name="Foster G.D."/>
            <person name="Pangilinan J."/>
            <person name="Papanicolaou A."/>
            <person name="Barry K."/>
            <person name="LaButti K."/>
            <person name="Viragh M."/>
            <person name="Koriabine M."/>
            <person name="Yan M."/>
            <person name="Riley R."/>
            <person name="Champramary S."/>
            <person name="Plett K.L."/>
            <person name="Tsai I.J."/>
            <person name="Slot J."/>
            <person name="Sipos G."/>
            <person name="Plett J."/>
            <person name="Nagy L.G."/>
            <person name="Grigoriev I.V."/>
        </authorList>
    </citation>
    <scope>NUCLEOTIDE SEQUENCE</scope>
    <source>
        <strain evidence="1">HWK02</strain>
    </source>
</reference>
<proteinExistence type="predicted"/>
<evidence type="ECO:0000313" key="2">
    <source>
        <dbReference type="Proteomes" id="UP001175228"/>
    </source>
</evidence>
<organism evidence="1 2">
    <name type="scientific">Armillaria luteobubalina</name>
    <dbReference type="NCBI Taxonomy" id="153913"/>
    <lineage>
        <taxon>Eukaryota</taxon>
        <taxon>Fungi</taxon>
        <taxon>Dikarya</taxon>
        <taxon>Basidiomycota</taxon>
        <taxon>Agaricomycotina</taxon>
        <taxon>Agaricomycetes</taxon>
        <taxon>Agaricomycetidae</taxon>
        <taxon>Agaricales</taxon>
        <taxon>Marasmiineae</taxon>
        <taxon>Physalacriaceae</taxon>
        <taxon>Armillaria</taxon>
    </lineage>
</organism>
<dbReference type="Proteomes" id="UP001175228">
    <property type="component" value="Unassembled WGS sequence"/>
</dbReference>
<feature type="non-terminal residue" evidence="1">
    <location>
        <position position="184"/>
    </location>
</feature>